<evidence type="ECO:0000256" key="3">
    <source>
        <dbReference type="ARBA" id="ARBA00022989"/>
    </source>
</evidence>
<keyword evidence="8" id="KW-1185">Reference proteome</keyword>
<dbReference type="EMBL" id="BMAT01004146">
    <property type="protein sequence ID" value="GFR69010.1"/>
    <property type="molecule type" value="Genomic_DNA"/>
</dbReference>
<comment type="subcellular location">
    <subcellularLocation>
        <location evidence="1">Membrane</location>
        <topology evidence="1">Multi-pass membrane protein</topology>
    </subcellularLocation>
</comment>
<feature type="compositionally biased region" description="Polar residues" evidence="5">
    <location>
        <begin position="93"/>
        <end position="103"/>
    </location>
</feature>
<accession>A0AAV4F8B7</accession>
<evidence type="ECO:0000256" key="2">
    <source>
        <dbReference type="ARBA" id="ARBA00022692"/>
    </source>
</evidence>
<evidence type="ECO:0000256" key="5">
    <source>
        <dbReference type="SAM" id="MobiDB-lite"/>
    </source>
</evidence>
<dbReference type="InterPro" id="IPR026673">
    <property type="entry name" value="SPEC3/Stum"/>
</dbReference>
<dbReference type="GO" id="GO:0016020">
    <property type="term" value="C:membrane"/>
    <property type="evidence" value="ECO:0007669"/>
    <property type="project" value="UniProtKB-SubCell"/>
</dbReference>
<proteinExistence type="predicted"/>
<dbReference type="AlphaFoldDB" id="A0AAV4F8B7"/>
<feature type="region of interest" description="Disordered" evidence="5">
    <location>
        <begin position="80"/>
        <end position="123"/>
    </location>
</feature>
<keyword evidence="2 6" id="KW-0812">Transmembrane</keyword>
<comment type="caution">
    <text evidence="7">The sequence shown here is derived from an EMBL/GenBank/DDBJ whole genome shotgun (WGS) entry which is preliminary data.</text>
</comment>
<dbReference type="PANTHER" id="PTHR21676:SF1">
    <property type="entry name" value="PROTEIN STUM HOMOLOG"/>
    <property type="match status" value="1"/>
</dbReference>
<evidence type="ECO:0000256" key="4">
    <source>
        <dbReference type="ARBA" id="ARBA00023136"/>
    </source>
</evidence>
<evidence type="ECO:0000256" key="1">
    <source>
        <dbReference type="ARBA" id="ARBA00004141"/>
    </source>
</evidence>
<reference evidence="7 8" key="1">
    <citation type="journal article" date="2021" name="Elife">
        <title>Chloroplast acquisition without the gene transfer in kleptoplastic sea slugs, Plakobranchus ocellatus.</title>
        <authorList>
            <person name="Maeda T."/>
            <person name="Takahashi S."/>
            <person name="Yoshida T."/>
            <person name="Shimamura S."/>
            <person name="Takaki Y."/>
            <person name="Nagai Y."/>
            <person name="Toyoda A."/>
            <person name="Suzuki Y."/>
            <person name="Arimoto A."/>
            <person name="Ishii H."/>
            <person name="Satoh N."/>
            <person name="Nishiyama T."/>
            <person name="Hasebe M."/>
            <person name="Maruyama T."/>
            <person name="Minagawa J."/>
            <person name="Obokata J."/>
            <person name="Shigenobu S."/>
        </authorList>
    </citation>
    <scope>NUCLEOTIDE SEQUENCE [LARGE SCALE GENOMIC DNA]</scope>
</reference>
<feature type="compositionally biased region" description="Basic and acidic residues" evidence="5">
    <location>
        <begin position="80"/>
        <end position="89"/>
    </location>
</feature>
<evidence type="ECO:0000256" key="6">
    <source>
        <dbReference type="SAM" id="Phobius"/>
    </source>
</evidence>
<dbReference type="Pfam" id="PF15795">
    <property type="entry name" value="Spec3"/>
    <property type="match status" value="1"/>
</dbReference>
<protein>
    <submittedName>
        <fullName evidence="7">Protein stum homolog</fullName>
    </submittedName>
</protein>
<evidence type="ECO:0000313" key="8">
    <source>
        <dbReference type="Proteomes" id="UP000762676"/>
    </source>
</evidence>
<keyword evidence="3 6" id="KW-1133">Transmembrane helix</keyword>
<organism evidence="7 8">
    <name type="scientific">Elysia marginata</name>
    <dbReference type="NCBI Taxonomy" id="1093978"/>
    <lineage>
        <taxon>Eukaryota</taxon>
        <taxon>Metazoa</taxon>
        <taxon>Spiralia</taxon>
        <taxon>Lophotrochozoa</taxon>
        <taxon>Mollusca</taxon>
        <taxon>Gastropoda</taxon>
        <taxon>Heterobranchia</taxon>
        <taxon>Euthyneura</taxon>
        <taxon>Panpulmonata</taxon>
        <taxon>Sacoglossa</taxon>
        <taxon>Placobranchoidea</taxon>
        <taxon>Plakobranchidae</taxon>
        <taxon>Elysia</taxon>
    </lineage>
</organism>
<gene>
    <name evidence="7" type="ORF">ElyMa_002037300</name>
</gene>
<dbReference type="Proteomes" id="UP000762676">
    <property type="component" value="Unassembled WGS sequence"/>
</dbReference>
<keyword evidence="4 6" id="KW-0472">Membrane</keyword>
<feature type="transmembrane region" description="Helical" evidence="6">
    <location>
        <begin position="33"/>
        <end position="60"/>
    </location>
</feature>
<sequence length="123" mass="13585">MIRKKRTFISSWTCLCGCQTKLGKPARAFGLNLLSALLQMVSFVVIVGWVWSIIWGMNFVQIASESRRLEKFRQLREKREMEAKAREPVGDANNPTHAQTPILGSTDPASTSASAAPCGDGQM</sequence>
<name>A0AAV4F8B7_9GAST</name>
<dbReference type="PANTHER" id="PTHR21676">
    <property type="entry name" value="PROTEIN STUM"/>
    <property type="match status" value="1"/>
</dbReference>
<feature type="compositionally biased region" description="Low complexity" evidence="5">
    <location>
        <begin position="105"/>
        <end position="117"/>
    </location>
</feature>
<evidence type="ECO:0000313" key="7">
    <source>
        <dbReference type="EMBL" id="GFR69010.1"/>
    </source>
</evidence>